<name>A0A1L9T4A3_9EURO</name>
<organism evidence="3 4">
    <name type="scientific">Aspergillus sydowii CBS 593.65</name>
    <dbReference type="NCBI Taxonomy" id="1036612"/>
    <lineage>
        <taxon>Eukaryota</taxon>
        <taxon>Fungi</taxon>
        <taxon>Dikarya</taxon>
        <taxon>Ascomycota</taxon>
        <taxon>Pezizomycotina</taxon>
        <taxon>Eurotiomycetes</taxon>
        <taxon>Eurotiomycetidae</taxon>
        <taxon>Eurotiales</taxon>
        <taxon>Aspergillaceae</taxon>
        <taxon>Aspergillus</taxon>
        <taxon>Aspergillus subgen. Nidulantes</taxon>
    </lineage>
</organism>
<dbReference type="GO" id="GO:0016787">
    <property type="term" value="F:hydrolase activity"/>
    <property type="evidence" value="ECO:0007669"/>
    <property type="project" value="UniProtKB-KW"/>
</dbReference>
<dbReference type="OrthoDB" id="408631at2759"/>
<accession>A0A1L9T4A3</accession>
<dbReference type="Gene3D" id="3.40.50.1820">
    <property type="entry name" value="alpha/beta hydrolase"/>
    <property type="match status" value="1"/>
</dbReference>
<dbReference type="InterPro" id="IPR029058">
    <property type="entry name" value="AB_hydrolase_fold"/>
</dbReference>
<dbReference type="PANTHER" id="PTHR48081">
    <property type="entry name" value="AB HYDROLASE SUPERFAMILY PROTEIN C4A8.06C"/>
    <property type="match status" value="1"/>
</dbReference>
<dbReference type="GeneID" id="63761440"/>
<sequence>MASRSAGKTDLDPEVSSFLKSNPQLCLGGGNLLQERRIHAEVFGFTNQPESLQSRIGHVEFTGIRGPQGIINLRVLYPTTPLQDPKSGLVPALIYFHGGGYTVGSGDEFENGCCILAEKAGLQVYLVDYRLAPEWSYPTQLDEYEYVIDWLRGSGGKERSVDPDLVFGAGDSAGGNMTSGVSLRRRDAGRAQMAGIFLLYPEARLPFDTSAATENNAGPYLSCNGIFEFARNYIPPGVPPSTPYISPGQQPIPKLRGLSPASIYTCGFDCLRDVGVEFSSKLEEAGNQVNWHHYETLCHGFLQIAPWSAAAMDALLQVAKDVKQSAQQIQAQ</sequence>
<dbReference type="PANTHER" id="PTHR48081:SF8">
    <property type="entry name" value="ALPHA_BETA HYDROLASE FOLD-3 DOMAIN-CONTAINING PROTEIN-RELATED"/>
    <property type="match status" value="1"/>
</dbReference>
<keyword evidence="1" id="KW-0378">Hydrolase</keyword>
<evidence type="ECO:0000313" key="4">
    <source>
        <dbReference type="Proteomes" id="UP000184356"/>
    </source>
</evidence>
<dbReference type="InterPro" id="IPR050300">
    <property type="entry name" value="GDXG_lipolytic_enzyme"/>
</dbReference>
<dbReference type="EMBL" id="KV878595">
    <property type="protein sequence ID" value="OJJ54262.1"/>
    <property type="molecule type" value="Genomic_DNA"/>
</dbReference>
<dbReference type="SUPFAM" id="SSF53474">
    <property type="entry name" value="alpha/beta-Hydrolases"/>
    <property type="match status" value="1"/>
</dbReference>
<dbReference type="RefSeq" id="XP_040698068.1">
    <property type="nucleotide sequence ID" value="XM_040845367.1"/>
</dbReference>
<proteinExistence type="predicted"/>
<dbReference type="AlphaFoldDB" id="A0A1L9T4A3"/>
<gene>
    <name evidence="3" type="ORF">ASPSYDRAFT_35771</name>
</gene>
<dbReference type="VEuPathDB" id="FungiDB:ASPSYDRAFT_35771"/>
<reference evidence="4" key="1">
    <citation type="journal article" date="2017" name="Genome Biol.">
        <title>Comparative genomics reveals high biological diversity and specific adaptations in the industrially and medically important fungal genus Aspergillus.</title>
        <authorList>
            <person name="de Vries R.P."/>
            <person name="Riley R."/>
            <person name="Wiebenga A."/>
            <person name="Aguilar-Osorio G."/>
            <person name="Amillis S."/>
            <person name="Uchima C.A."/>
            <person name="Anderluh G."/>
            <person name="Asadollahi M."/>
            <person name="Askin M."/>
            <person name="Barry K."/>
            <person name="Battaglia E."/>
            <person name="Bayram O."/>
            <person name="Benocci T."/>
            <person name="Braus-Stromeyer S.A."/>
            <person name="Caldana C."/>
            <person name="Canovas D."/>
            <person name="Cerqueira G.C."/>
            <person name="Chen F."/>
            <person name="Chen W."/>
            <person name="Choi C."/>
            <person name="Clum A."/>
            <person name="Dos Santos R.A."/>
            <person name="Damasio A.R."/>
            <person name="Diallinas G."/>
            <person name="Emri T."/>
            <person name="Fekete E."/>
            <person name="Flipphi M."/>
            <person name="Freyberg S."/>
            <person name="Gallo A."/>
            <person name="Gournas C."/>
            <person name="Habgood R."/>
            <person name="Hainaut M."/>
            <person name="Harispe M.L."/>
            <person name="Henrissat B."/>
            <person name="Hilden K.S."/>
            <person name="Hope R."/>
            <person name="Hossain A."/>
            <person name="Karabika E."/>
            <person name="Karaffa L."/>
            <person name="Karanyi Z."/>
            <person name="Krasevec N."/>
            <person name="Kuo A."/>
            <person name="Kusch H."/>
            <person name="LaButti K."/>
            <person name="Lagendijk E.L."/>
            <person name="Lapidus A."/>
            <person name="Levasseur A."/>
            <person name="Lindquist E."/>
            <person name="Lipzen A."/>
            <person name="Logrieco A.F."/>
            <person name="MacCabe A."/>
            <person name="Maekelae M.R."/>
            <person name="Malavazi I."/>
            <person name="Melin P."/>
            <person name="Meyer V."/>
            <person name="Mielnichuk N."/>
            <person name="Miskei M."/>
            <person name="Molnar A.P."/>
            <person name="Mule G."/>
            <person name="Ngan C.Y."/>
            <person name="Orejas M."/>
            <person name="Orosz E."/>
            <person name="Ouedraogo J.P."/>
            <person name="Overkamp K.M."/>
            <person name="Park H.-S."/>
            <person name="Perrone G."/>
            <person name="Piumi F."/>
            <person name="Punt P.J."/>
            <person name="Ram A.F."/>
            <person name="Ramon A."/>
            <person name="Rauscher S."/>
            <person name="Record E."/>
            <person name="Riano-Pachon D.M."/>
            <person name="Robert V."/>
            <person name="Roehrig J."/>
            <person name="Ruller R."/>
            <person name="Salamov A."/>
            <person name="Salih N.S."/>
            <person name="Samson R.A."/>
            <person name="Sandor E."/>
            <person name="Sanguinetti M."/>
            <person name="Schuetze T."/>
            <person name="Sepcic K."/>
            <person name="Shelest E."/>
            <person name="Sherlock G."/>
            <person name="Sophianopoulou V."/>
            <person name="Squina F.M."/>
            <person name="Sun H."/>
            <person name="Susca A."/>
            <person name="Todd R.B."/>
            <person name="Tsang A."/>
            <person name="Unkles S.E."/>
            <person name="van de Wiele N."/>
            <person name="van Rossen-Uffink D."/>
            <person name="Oliveira J.V."/>
            <person name="Vesth T.C."/>
            <person name="Visser J."/>
            <person name="Yu J.-H."/>
            <person name="Zhou M."/>
            <person name="Andersen M.R."/>
            <person name="Archer D.B."/>
            <person name="Baker S.E."/>
            <person name="Benoit I."/>
            <person name="Brakhage A.A."/>
            <person name="Braus G.H."/>
            <person name="Fischer R."/>
            <person name="Frisvad J.C."/>
            <person name="Goldman G.H."/>
            <person name="Houbraken J."/>
            <person name="Oakley B."/>
            <person name="Pocsi I."/>
            <person name="Scazzocchio C."/>
            <person name="Seiboth B."/>
            <person name="vanKuyk P.A."/>
            <person name="Wortman J."/>
            <person name="Dyer P.S."/>
            <person name="Grigoriev I.V."/>
        </authorList>
    </citation>
    <scope>NUCLEOTIDE SEQUENCE [LARGE SCALE GENOMIC DNA]</scope>
    <source>
        <strain evidence="4">CBS 593.65</strain>
    </source>
</reference>
<feature type="domain" description="Alpha/beta hydrolase fold-3" evidence="2">
    <location>
        <begin position="93"/>
        <end position="302"/>
    </location>
</feature>
<dbReference type="STRING" id="1036612.A0A1L9T4A3"/>
<keyword evidence="4" id="KW-1185">Reference proteome</keyword>
<dbReference type="Pfam" id="PF07859">
    <property type="entry name" value="Abhydrolase_3"/>
    <property type="match status" value="1"/>
</dbReference>
<protein>
    <recommendedName>
        <fullName evidence="2">Alpha/beta hydrolase fold-3 domain-containing protein</fullName>
    </recommendedName>
</protein>
<evidence type="ECO:0000313" key="3">
    <source>
        <dbReference type="EMBL" id="OJJ54262.1"/>
    </source>
</evidence>
<evidence type="ECO:0000256" key="1">
    <source>
        <dbReference type="ARBA" id="ARBA00022801"/>
    </source>
</evidence>
<evidence type="ECO:0000259" key="2">
    <source>
        <dbReference type="Pfam" id="PF07859"/>
    </source>
</evidence>
<dbReference type="InterPro" id="IPR013094">
    <property type="entry name" value="AB_hydrolase_3"/>
</dbReference>
<dbReference type="Proteomes" id="UP000184356">
    <property type="component" value="Unassembled WGS sequence"/>
</dbReference>